<evidence type="ECO:0000313" key="3">
    <source>
        <dbReference type="Proteomes" id="UP000271125"/>
    </source>
</evidence>
<dbReference type="Pfam" id="PF19838">
    <property type="entry name" value="LptD_2"/>
    <property type="match status" value="2"/>
</dbReference>
<dbReference type="EMBL" id="QNBD01000258">
    <property type="protein sequence ID" value="RKX68587.1"/>
    <property type="molecule type" value="Genomic_DNA"/>
</dbReference>
<comment type="caution">
    <text evidence="2">The sequence shown here is derived from an EMBL/GenBank/DDBJ whole genome shotgun (WGS) entry which is preliminary data.</text>
</comment>
<reference evidence="2 3" key="1">
    <citation type="submission" date="2018-06" db="EMBL/GenBank/DDBJ databases">
        <title>Extensive metabolic versatility and redundancy in microbially diverse, dynamic hydrothermal sediments.</title>
        <authorList>
            <person name="Dombrowski N."/>
            <person name="Teske A."/>
            <person name="Baker B.J."/>
        </authorList>
    </citation>
    <scope>NUCLEOTIDE SEQUENCE [LARGE SCALE GENOMIC DNA]</scope>
    <source>
        <strain evidence="2">B10_G13</strain>
    </source>
</reference>
<name>A0A660SD24_UNCT6</name>
<dbReference type="InterPro" id="IPR045659">
    <property type="entry name" value="LptD_2"/>
</dbReference>
<accession>A0A660SD24</accession>
<protein>
    <recommendedName>
        <fullName evidence="1">LPS-assembly protein LptD central domain-containing protein</fullName>
    </recommendedName>
</protein>
<feature type="domain" description="LPS-assembly protein LptD central" evidence="1">
    <location>
        <begin position="5"/>
        <end position="169"/>
    </location>
</feature>
<organism evidence="2 3">
    <name type="scientific">candidate division TA06 bacterium</name>
    <dbReference type="NCBI Taxonomy" id="2250710"/>
    <lineage>
        <taxon>Bacteria</taxon>
        <taxon>Bacteria division TA06</taxon>
    </lineage>
</organism>
<evidence type="ECO:0000259" key="1">
    <source>
        <dbReference type="Pfam" id="PF19838"/>
    </source>
</evidence>
<sequence length="366" mass="41745">ILIDKEVYSYLSVSKRLWKFNSNVVFENMKNLESGYFLNTVPTFSISLPSFQLFPGLSNKWYGGTYFNVGEKIVNKYDTLSHTFKNSLNSSLTSSFKLSKYLNLNHSLSASHNYNYDSLFTQDMNMMNGVSINTKLYGFTRKPVFNIKKIRHTLSPSIGFSYRNYYISQDTSYFSPISISINNLFEAKLKKNESVIKLFNIGLSSSYSVSNSKFSNISISADTKISHFLNLRGNSSFDPYNQLFQGYSISASSNFGIPLFKDTLSFGLIYNINRTIDVSRLLSQTIKIDIDGHLTEGWAINYSNRIDITKGDIIEQRISAIRDLHCWELSINYTTFGSLYRVDANLHIKKLPTVQVGKGLFDIFGF</sequence>
<evidence type="ECO:0000313" key="2">
    <source>
        <dbReference type="EMBL" id="RKX68587.1"/>
    </source>
</evidence>
<feature type="domain" description="LPS-assembly protein LptD central" evidence="1">
    <location>
        <begin position="173"/>
        <end position="240"/>
    </location>
</feature>
<gene>
    <name evidence="2" type="ORF">DRP43_05420</name>
</gene>
<proteinExistence type="predicted"/>
<feature type="non-terminal residue" evidence="2">
    <location>
        <position position="1"/>
    </location>
</feature>
<dbReference type="Proteomes" id="UP000271125">
    <property type="component" value="Unassembled WGS sequence"/>
</dbReference>
<dbReference type="AlphaFoldDB" id="A0A660SD24"/>